<comment type="caution">
    <text evidence="2">The sequence shown here is derived from an EMBL/GenBank/DDBJ whole genome shotgun (WGS) entry which is preliminary data.</text>
</comment>
<evidence type="ECO:0000313" key="2">
    <source>
        <dbReference type="EMBL" id="GIF80133.1"/>
    </source>
</evidence>
<dbReference type="Proteomes" id="UP000601223">
    <property type="component" value="Unassembled WGS sequence"/>
</dbReference>
<dbReference type="PANTHER" id="PTHR23530:SF1">
    <property type="entry name" value="PERMEASE, MAJOR FACILITATOR SUPERFAMILY-RELATED"/>
    <property type="match status" value="1"/>
</dbReference>
<evidence type="ECO:0000256" key="1">
    <source>
        <dbReference type="SAM" id="Phobius"/>
    </source>
</evidence>
<feature type="transmembrane region" description="Helical" evidence="1">
    <location>
        <begin position="171"/>
        <end position="190"/>
    </location>
</feature>
<feature type="transmembrane region" description="Helical" evidence="1">
    <location>
        <begin position="341"/>
        <end position="362"/>
    </location>
</feature>
<dbReference type="InterPro" id="IPR053160">
    <property type="entry name" value="MFS_DHA3_Transporter"/>
</dbReference>
<dbReference type="InterPro" id="IPR011701">
    <property type="entry name" value="MFS"/>
</dbReference>
<feature type="transmembrane region" description="Helical" evidence="1">
    <location>
        <begin position="91"/>
        <end position="112"/>
    </location>
</feature>
<feature type="transmembrane region" description="Helical" evidence="1">
    <location>
        <begin position="368"/>
        <end position="389"/>
    </location>
</feature>
<dbReference type="AlphaFoldDB" id="A0A8J3JK75"/>
<organism evidence="2 3">
    <name type="scientific">Catellatospora bangladeshensis</name>
    <dbReference type="NCBI Taxonomy" id="310355"/>
    <lineage>
        <taxon>Bacteria</taxon>
        <taxon>Bacillati</taxon>
        <taxon>Actinomycetota</taxon>
        <taxon>Actinomycetes</taxon>
        <taxon>Micromonosporales</taxon>
        <taxon>Micromonosporaceae</taxon>
        <taxon>Catellatospora</taxon>
    </lineage>
</organism>
<feature type="transmembrane region" description="Helical" evidence="1">
    <location>
        <begin position="20"/>
        <end position="40"/>
    </location>
</feature>
<dbReference type="SUPFAM" id="SSF103473">
    <property type="entry name" value="MFS general substrate transporter"/>
    <property type="match status" value="1"/>
</dbReference>
<dbReference type="Gene3D" id="1.20.1250.20">
    <property type="entry name" value="MFS general substrate transporter like domains"/>
    <property type="match status" value="1"/>
</dbReference>
<dbReference type="Pfam" id="PF07690">
    <property type="entry name" value="MFS_1"/>
    <property type="match status" value="1"/>
</dbReference>
<proteinExistence type="predicted"/>
<evidence type="ECO:0000313" key="3">
    <source>
        <dbReference type="Proteomes" id="UP000601223"/>
    </source>
</evidence>
<feature type="transmembrane region" description="Helical" evidence="1">
    <location>
        <begin position="310"/>
        <end position="329"/>
    </location>
</feature>
<feature type="transmembrane region" description="Helical" evidence="1">
    <location>
        <begin position="225"/>
        <end position="241"/>
    </location>
</feature>
<gene>
    <name evidence="2" type="ORF">Cba03nite_14820</name>
</gene>
<dbReference type="GO" id="GO:0022857">
    <property type="term" value="F:transmembrane transporter activity"/>
    <property type="evidence" value="ECO:0007669"/>
    <property type="project" value="InterPro"/>
</dbReference>
<keyword evidence="1" id="KW-0812">Transmembrane</keyword>
<feature type="transmembrane region" description="Helical" evidence="1">
    <location>
        <begin position="285"/>
        <end position="304"/>
    </location>
</feature>
<keyword evidence="1" id="KW-0472">Membrane</keyword>
<dbReference type="InterPro" id="IPR036259">
    <property type="entry name" value="MFS_trans_sf"/>
</dbReference>
<feature type="transmembrane region" description="Helical" evidence="1">
    <location>
        <begin position="145"/>
        <end position="165"/>
    </location>
</feature>
<feature type="transmembrane region" description="Helical" evidence="1">
    <location>
        <begin position="253"/>
        <end position="273"/>
    </location>
</feature>
<sequence>MAVGGGADTAGVRRLGRLYATLRGCDEGVLFFPLFTLLMADAGLSTAELTTLLMIWGGVAFALEVPSGAWADTFSRRRLLASGAVLRGIGFAVWFLWPAYPGFAIGFVLWGVRSAISSGTKEALLYDELTALGAESRYTALAGRAATVAMLTMLAASALAAPAFAFGGYGLIAALSVLACLGSAAAALALPERPRVRPVRENGGVGAYLGNLRAGITEVRTDRRVWHAVLIAAAVPSLSALDEYGPLLVRDLGVSTAGVPLVIAALIAAMALGSMLAERWRATPAAVGATIAAAGVALAVGAGAGRVWGLVPIAVCFGLLQLTRVLAEASLQHTMSGHTRATVLSVSGFGAELGALGVYAAFGAGSLWLPIAPLAALCAVPIVLVGVLAHRWLPAPAAPGGAAAEAA</sequence>
<protein>
    <submittedName>
        <fullName evidence="2">MFS transporter</fullName>
    </submittedName>
</protein>
<dbReference type="PANTHER" id="PTHR23530">
    <property type="entry name" value="TRANSPORT PROTEIN-RELATED"/>
    <property type="match status" value="1"/>
</dbReference>
<feature type="transmembrane region" description="Helical" evidence="1">
    <location>
        <begin position="52"/>
        <end position="71"/>
    </location>
</feature>
<keyword evidence="3" id="KW-1185">Reference proteome</keyword>
<accession>A0A8J3JK75</accession>
<reference evidence="2 3" key="1">
    <citation type="submission" date="2021-01" db="EMBL/GenBank/DDBJ databases">
        <title>Whole genome shotgun sequence of Catellatospora bangladeshensis NBRC 107357.</title>
        <authorList>
            <person name="Komaki H."/>
            <person name="Tamura T."/>
        </authorList>
    </citation>
    <scope>NUCLEOTIDE SEQUENCE [LARGE SCALE GENOMIC DNA]</scope>
    <source>
        <strain evidence="2 3">NBRC 107357</strain>
    </source>
</reference>
<keyword evidence="1" id="KW-1133">Transmembrane helix</keyword>
<name>A0A8J3JK75_9ACTN</name>
<dbReference type="EMBL" id="BONF01000009">
    <property type="protein sequence ID" value="GIF80133.1"/>
    <property type="molecule type" value="Genomic_DNA"/>
</dbReference>